<proteinExistence type="predicted"/>
<keyword evidence="2" id="KW-1185">Reference proteome</keyword>
<sequence>MHVSTVKHAAAMDSQDGATAYTISPFYVHVQPRTLCAVSFFRALCPHSAPSLFLFAGTKFTHGGPGTGRIAQRDVLHRAYIQFRVHTAWKSCHFFRNLLARNQDACRLTLDSPRRPIALNDGWKGLVQMRKLKKVTVCTIVNLTTRSPLMCLA</sequence>
<protein>
    <submittedName>
        <fullName evidence="1">Uncharacterized protein</fullName>
    </submittedName>
</protein>
<evidence type="ECO:0000313" key="2">
    <source>
        <dbReference type="Proteomes" id="UP000054485"/>
    </source>
</evidence>
<dbReference type="EMBL" id="KN835414">
    <property type="protein sequence ID" value="KIK38053.1"/>
    <property type="molecule type" value="Genomic_DNA"/>
</dbReference>
<organism evidence="1 2">
    <name type="scientific">Suillus luteus UH-Slu-Lm8-n1</name>
    <dbReference type="NCBI Taxonomy" id="930992"/>
    <lineage>
        <taxon>Eukaryota</taxon>
        <taxon>Fungi</taxon>
        <taxon>Dikarya</taxon>
        <taxon>Basidiomycota</taxon>
        <taxon>Agaricomycotina</taxon>
        <taxon>Agaricomycetes</taxon>
        <taxon>Agaricomycetidae</taxon>
        <taxon>Boletales</taxon>
        <taxon>Suillineae</taxon>
        <taxon>Suillaceae</taxon>
        <taxon>Suillus</taxon>
    </lineage>
</organism>
<dbReference type="AlphaFoldDB" id="A0A0D0B289"/>
<dbReference type="Proteomes" id="UP000054485">
    <property type="component" value="Unassembled WGS sequence"/>
</dbReference>
<reference evidence="1 2" key="1">
    <citation type="submission" date="2014-04" db="EMBL/GenBank/DDBJ databases">
        <authorList>
            <consortium name="DOE Joint Genome Institute"/>
            <person name="Kuo A."/>
            <person name="Ruytinx J."/>
            <person name="Rineau F."/>
            <person name="Colpaert J."/>
            <person name="Kohler A."/>
            <person name="Nagy L.G."/>
            <person name="Floudas D."/>
            <person name="Copeland A."/>
            <person name="Barry K.W."/>
            <person name="Cichocki N."/>
            <person name="Veneault-Fourrey C."/>
            <person name="LaButti K."/>
            <person name="Lindquist E.A."/>
            <person name="Lipzen A."/>
            <person name="Lundell T."/>
            <person name="Morin E."/>
            <person name="Murat C."/>
            <person name="Sun H."/>
            <person name="Tunlid A."/>
            <person name="Henrissat B."/>
            <person name="Grigoriev I.V."/>
            <person name="Hibbett D.S."/>
            <person name="Martin F."/>
            <person name="Nordberg H.P."/>
            <person name="Cantor M.N."/>
            <person name="Hua S.X."/>
        </authorList>
    </citation>
    <scope>NUCLEOTIDE SEQUENCE [LARGE SCALE GENOMIC DNA]</scope>
    <source>
        <strain evidence="1 2">UH-Slu-Lm8-n1</strain>
    </source>
</reference>
<accession>A0A0D0B289</accession>
<evidence type="ECO:0000313" key="1">
    <source>
        <dbReference type="EMBL" id="KIK38053.1"/>
    </source>
</evidence>
<name>A0A0D0B289_9AGAM</name>
<dbReference type="HOGENOM" id="CLU_1714511_0_0_1"/>
<dbReference type="OrthoDB" id="10526906at2759"/>
<reference evidence="2" key="2">
    <citation type="submission" date="2015-01" db="EMBL/GenBank/DDBJ databases">
        <title>Evolutionary Origins and Diversification of the Mycorrhizal Mutualists.</title>
        <authorList>
            <consortium name="DOE Joint Genome Institute"/>
            <consortium name="Mycorrhizal Genomics Consortium"/>
            <person name="Kohler A."/>
            <person name="Kuo A."/>
            <person name="Nagy L.G."/>
            <person name="Floudas D."/>
            <person name="Copeland A."/>
            <person name="Barry K.W."/>
            <person name="Cichocki N."/>
            <person name="Veneault-Fourrey C."/>
            <person name="LaButti K."/>
            <person name="Lindquist E.A."/>
            <person name="Lipzen A."/>
            <person name="Lundell T."/>
            <person name="Morin E."/>
            <person name="Murat C."/>
            <person name="Riley R."/>
            <person name="Ohm R."/>
            <person name="Sun H."/>
            <person name="Tunlid A."/>
            <person name="Henrissat B."/>
            <person name="Grigoriev I.V."/>
            <person name="Hibbett D.S."/>
            <person name="Martin F."/>
        </authorList>
    </citation>
    <scope>NUCLEOTIDE SEQUENCE [LARGE SCALE GENOMIC DNA]</scope>
    <source>
        <strain evidence="2">UH-Slu-Lm8-n1</strain>
    </source>
</reference>
<dbReference type="InParanoid" id="A0A0D0B289"/>
<gene>
    <name evidence="1" type="ORF">CY34DRAFT_415099</name>
</gene>